<comment type="caution">
    <text evidence="1">The sequence shown here is derived from an EMBL/GenBank/DDBJ whole genome shotgun (WGS) entry which is preliminary data.</text>
</comment>
<dbReference type="AlphaFoldDB" id="A0A699Z996"/>
<dbReference type="Proteomes" id="UP000485058">
    <property type="component" value="Unassembled WGS sequence"/>
</dbReference>
<protein>
    <submittedName>
        <fullName evidence="1">Uncharacterized protein</fullName>
    </submittedName>
</protein>
<organism evidence="1 2">
    <name type="scientific">Haematococcus lacustris</name>
    <name type="common">Green alga</name>
    <name type="synonym">Haematococcus pluvialis</name>
    <dbReference type="NCBI Taxonomy" id="44745"/>
    <lineage>
        <taxon>Eukaryota</taxon>
        <taxon>Viridiplantae</taxon>
        <taxon>Chlorophyta</taxon>
        <taxon>core chlorophytes</taxon>
        <taxon>Chlorophyceae</taxon>
        <taxon>CS clade</taxon>
        <taxon>Chlamydomonadales</taxon>
        <taxon>Haematococcaceae</taxon>
        <taxon>Haematococcus</taxon>
    </lineage>
</organism>
<dbReference type="EMBL" id="BLLF01001258">
    <property type="protein sequence ID" value="GFH18175.1"/>
    <property type="molecule type" value="Genomic_DNA"/>
</dbReference>
<keyword evidence="2" id="KW-1185">Reference proteome</keyword>
<sequence length="48" mass="4935">TAAALTVPVPYRPCEGNSCGGLSTAACNQLCAWNRARGSLFNSGTPHL</sequence>
<reference evidence="1 2" key="1">
    <citation type="submission" date="2020-02" db="EMBL/GenBank/DDBJ databases">
        <title>Draft genome sequence of Haematococcus lacustris strain NIES-144.</title>
        <authorList>
            <person name="Morimoto D."/>
            <person name="Nakagawa S."/>
            <person name="Yoshida T."/>
            <person name="Sawayama S."/>
        </authorList>
    </citation>
    <scope>NUCLEOTIDE SEQUENCE [LARGE SCALE GENOMIC DNA]</scope>
    <source>
        <strain evidence="1 2">NIES-144</strain>
    </source>
</reference>
<accession>A0A699Z996</accession>
<evidence type="ECO:0000313" key="1">
    <source>
        <dbReference type="EMBL" id="GFH18175.1"/>
    </source>
</evidence>
<proteinExistence type="predicted"/>
<gene>
    <name evidence="1" type="ORF">HaLaN_14931</name>
</gene>
<name>A0A699Z996_HAELA</name>
<feature type="non-terminal residue" evidence="1">
    <location>
        <position position="1"/>
    </location>
</feature>
<evidence type="ECO:0000313" key="2">
    <source>
        <dbReference type="Proteomes" id="UP000485058"/>
    </source>
</evidence>